<evidence type="ECO:0000256" key="3">
    <source>
        <dbReference type="ARBA" id="ARBA00022448"/>
    </source>
</evidence>
<keyword evidence="9" id="KW-1185">Reference proteome</keyword>
<evidence type="ECO:0000256" key="7">
    <source>
        <dbReference type="ARBA" id="ARBA00023136"/>
    </source>
</evidence>
<dbReference type="Pfam" id="PF01459">
    <property type="entry name" value="Porin_3"/>
    <property type="match status" value="1"/>
</dbReference>
<name>A0A8J2LHP2_9HEXA</name>
<dbReference type="OrthoDB" id="19656at2759"/>
<sequence>MGNNIATLKTVKCEAVDPTIVPPPPPPGAVPGDVEGAPAVVQNPKFKDNPGTLEELHKKCKEVFPQPFEGAKVMINKGLNQGFQVSHSITLSSITPSGYRFGATYVGTQMVSATEPALVLMGEMDPSGNLNAQGVHFVNESCKLKFGTQILNSKFATYQFSGDWRGKDWTGSVAVVNPNLFSNSGIAVFHYLQSITSRIALGAELMYQQSPQIPGGAATLLSGSARFTGDSSVWSGYYGSNGFGLCYYRRLNEELQVGVEVENSYQHQQTVASLGYQFDIPKANFVMKAMVDTNWTVTGVFEKRLNPMPFTFALCGSLNHAKNQFRLGCGLTIGG</sequence>
<dbReference type="EMBL" id="CAJVCH010569838">
    <property type="protein sequence ID" value="CAG7833319.1"/>
    <property type="molecule type" value="Genomic_DNA"/>
</dbReference>
<dbReference type="GO" id="GO:0030150">
    <property type="term" value="P:protein import into mitochondrial matrix"/>
    <property type="evidence" value="ECO:0007669"/>
    <property type="project" value="InterPro"/>
</dbReference>
<evidence type="ECO:0000256" key="6">
    <source>
        <dbReference type="ARBA" id="ARBA00022787"/>
    </source>
</evidence>
<dbReference type="AlphaFoldDB" id="A0A8J2LHP2"/>
<dbReference type="InterPro" id="IPR027246">
    <property type="entry name" value="Porin_Euk/Tom40"/>
</dbReference>
<evidence type="ECO:0000256" key="1">
    <source>
        <dbReference type="ARBA" id="ARBA00004141"/>
    </source>
</evidence>
<dbReference type="PANTHER" id="PTHR10802">
    <property type="entry name" value="MITOCHONDRIAL IMPORT RECEPTOR SUBUNIT TOM40"/>
    <property type="match status" value="1"/>
</dbReference>
<dbReference type="CDD" id="cd07305">
    <property type="entry name" value="Porin3_Tom40"/>
    <property type="match status" value="1"/>
</dbReference>
<evidence type="ECO:0000256" key="5">
    <source>
        <dbReference type="ARBA" id="ARBA00022692"/>
    </source>
</evidence>
<proteinExistence type="predicted"/>
<keyword evidence="4" id="KW-1134">Transmembrane beta strand</keyword>
<keyword evidence="6" id="KW-0496">Mitochondrion</keyword>
<dbReference type="GO" id="GO:0008320">
    <property type="term" value="F:protein transmembrane transporter activity"/>
    <property type="evidence" value="ECO:0007669"/>
    <property type="project" value="InterPro"/>
</dbReference>
<dbReference type="Proteomes" id="UP000708208">
    <property type="component" value="Unassembled WGS sequence"/>
</dbReference>
<organism evidence="8 9">
    <name type="scientific">Allacma fusca</name>
    <dbReference type="NCBI Taxonomy" id="39272"/>
    <lineage>
        <taxon>Eukaryota</taxon>
        <taxon>Metazoa</taxon>
        <taxon>Ecdysozoa</taxon>
        <taxon>Arthropoda</taxon>
        <taxon>Hexapoda</taxon>
        <taxon>Collembola</taxon>
        <taxon>Symphypleona</taxon>
        <taxon>Sminthuridae</taxon>
        <taxon>Allacma</taxon>
    </lineage>
</organism>
<dbReference type="InterPro" id="IPR037930">
    <property type="entry name" value="Tom40"/>
</dbReference>
<evidence type="ECO:0000313" key="9">
    <source>
        <dbReference type="Proteomes" id="UP000708208"/>
    </source>
</evidence>
<reference evidence="8" key="1">
    <citation type="submission" date="2021-06" db="EMBL/GenBank/DDBJ databases">
        <authorList>
            <person name="Hodson N. C."/>
            <person name="Mongue J. A."/>
            <person name="Jaron S. K."/>
        </authorList>
    </citation>
    <scope>NUCLEOTIDE SEQUENCE</scope>
</reference>
<evidence type="ECO:0008006" key="10">
    <source>
        <dbReference type="Google" id="ProtNLM"/>
    </source>
</evidence>
<comment type="subcellular location">
    <subcellularLocation>
        <location evidence="1">Membrane</location>
        <topology evidence="1">Multi-pass membrane protein</topology>
    </subcellularLocation>
    <subcellularLocation>
        <location evidence="2">Mitochondrion outer membrane</location>
    </subcellularLocation>
</comment>
<comment type="caution">
    <text evidence="8">The sequence shown here is derived from an EMBL/GenBank/DDBJ whole genome shotgun (WGS) entry which is preliminary data.</text>
</comment>
<evidence type="ECO:0000256" key="2">
    <source>
        <dbReference type="ARBA" id="ARBA00004294"/>
    </source>
</evidence>
<evidence type="ECO:0000256" key="4">
    <source>
        <dbReference type="ARBA" id="ARBA00022452"/>
    </source>
</evidence>
<keyword evidence="5" id="KW-0812">Transmembrane</keyword>
<keyword evidence="3" id="KW-0813">Transport</keyword>
<gene>
    <name evidence="8" type="ORF">AFUS01_LOCUS42958</name>
</gene>
<accession>A0A8J2LHP2</accession>
<protein>
    <recommendedName>
        <fullName evidence="10">Mitochondrial import receptor subunit TOM40</fullName>
    </recommendedName>
</protein>
<dbReference type="GO" id="GO:0005741">
    <property type="term" value="C:mitochondrial outer membrane"/>
    <property type="evidence" value="ECO:0007669"/>
    <property type="project" value="UniProtKB-SubCell"/>
</dbReference>
<evidence type="ECO:0000313" key="8">
    <source>
        <dbReference type="EMBL" id="CAG7833319.1"/>
    </source>
</evidence>
<keyword evidence="7" id="KW-0472">Membrane</keyword>
<keyword evidence="6" id="KW-1000">Mitochondrion outer membrane</keyword>